<reference evidence="9 10" key="1">
    <citation type="submission" date="2016-10" db="EMBL/GenBank/DDBJ databases">
        <authorList>
            <person name="Varghese N."/>
            <person name="Submissions S."/>
        </authorList>
    </citation>
    <scope>NUCLEOTIDE SEQUENCE [LARGE SCALE GENOMIC DNA]</scope>
    <source>
        <strain evidence="9 10">ATCC 19403</strain>
    </source>
</reference>
<evidence type="ECO:0000313" key="9">
    <source>
        <dbReference type="EMBL" id="SET56686.1"/>
    </source>
</evidence>
<evidence type="ECO:0000313" key="10">
    <source>
        <dbReference type="Proteomes" id="UP000198970"/>
    </source>
</evidence>
<keyword evidence="4 8" id="KW-0812">Transmembrane</keyword>
<dbReference type="SMART" id="SM00793">
    <property type="entry name" value="AgrB"/>
    <property type="match status" value="1"/>
</dbReference>
<evidence type="ECO:0000256" key="7">
    <source>
        <dbReference type="ARBA" id="ARBA00023136"/>
    </source>
</evidence>
<keyword evidence="7 8" id="KW-0472">Membrane</keyword>
<evidence type="ECO:0000256" key="4">
    <source>
        <dbReference type="ARBA" id="ARBA00022692"/>
    </source>
</evidence>
<feature type="transmembrane region" description="Helical" evidence="8">
    <location>
        <begin position="79"/>
        <end position="100"/>
    </location>
</feature>
<proteinExistence type="predicted"/>
<evidence type="ECO:0000256" key="2">
    <source>
        <dbReference type="ARBA" id="ARBA00022654"/>
    </source>
</evidence>
<feature type="transmembrane region" description="Helical" evidence="8">
    <location>
        <begin position="106"/>
        <end position="126"/>
    </location>
</feature>
<protein>
    <submittedName>
        <fullName evidence="9">Accessory gene regulator B</fullName>
    </submittedName>
</protein>
<keyword evidence="10" id="KW-1185">Reference proteome</keyword>
<evidence type="ECO:0000256" key="3">
    <source>
        <dbReference type="ARBA" id="ARBA00022670"/>
    </source>
</evidence>
<keyword evidence="6 8" id="KW-1133">Transmembrane helix</keyword>
<evidence type="ECO:0000256" key="8">
    <source>
        <dbReference type="SAM" id="Phobius"/>
    </source>
</evidence>
<dbReference type="EMBL" id="LT630003">
    <property type="protein sequence ID" value="SET56686.1"/>
    <property type="molecule type" value="Genomic_DNA"/>
</dbReference>
<keyword evidence="3" id="KW-0645">Protease</keyword>
<name>A0ABY1C2G8_9FIRM</name>
<dbReference type="Proteomes" id="UP000198970">
    <property type="component" value="Chromosome I"/>
</dbReference>
<evidence type="ECO:0000256" key="6">
    <source>
        <dbReference type="ARBA" id="ARBA00022989"/>
    </source>
</evidence>
<feature type="transmembrane region" description="Helical" evidence="8">
    <location>
        <begin position="147"/>
        <end position="163"/>
    </location>
</feature>
<evidence type="ECO:0000256" key="1">
    <source>
        <dbReference type="ARBA" id="ARBA00022475"/>
    </source>
</evidence>
<accession>A0ABY1C2G8</accession>
<feature type="transmembrane region" description="Helical" evidence="8">
    <location>
        <begin position="169"/>
        <end position="187"/>
    </location>
</feature>
<keyword evidence="2" id="KW-0673">Quorum sensing</keyword>
<dbReference type="InterPro" id="IPR006741">
    <property type="entry name" value="AgrB"/>
</dbReference>
<evidence type="ECO:0000256" key="5">
    <source>
        <dbReference type="ARBA" id="ARBA00022801"/>
    </source>
</evidence>
<dbReference type="Pfam" id="PF04647">
    <property type="entry name" value="AgrB"/>
    <property type="match status" value="1"/>
</dbReference>
<organism evidence="9 10">
    <name type="scientific">Lacrimispora sphenoides JCM 1415</name>
    <dbReference type="NCBI Taxonomy" id="1297793"/>
    <lineage>
        <taxon>Bacteria</taxon>
        <taxon>Bacillati</taxon>
        <taxon>Bacillota</taxon>
        <taxon>Clostridia</taxon>
        <taxon>Lachnospirales</taxon>
        <taxon>Lachnospiraceae</taxon>
        <taxon>Lacrimispora</taxon>
    </lineage>
</organism>
<keyword evidence="5" id="KW-0378">Hydrolase</keyword>
<feature type="transmembrane region" description="Helical" evidence="8">
    <location>
        <begin position="41"/>
        <end position="67"/>
    </location>
</feature>
<sequence>MIEKLAKKVVTWQVQKDYLLIKDETLYIYAYELLIGQAVNILIACFLAIVFHAYTTVLIFLVSYIPLRSYAGGHHAKSYNMCTIASTVMVCIVCIAAKVIPDDTIIWINLAGGMISGILIFMLAPVQDHNKPLEQVERECYRRRSRVIWAAETALWAVCYLLNARNISLAVILGHLALSVMLCMGSVKNKIYTEES</sequence>
<gene>
    <name evidence="9" type="ORF">SAMN02745906_0407</name>
</gene>
<keyword evidence="1" id="KW-1003">Cell membrane</keyword>